<dbReference type="FunFam" id="1.50.10.10:FF:000020">
    <property type="entry name" value="Endoglucanase"/>
    <property type="match status" value="1"/>
</dbReference>
<evidence type="ECO:0000256" key="15">
    <source>
        <dbReference type="PROSITE-ProRule" id="PRU10059"/>
    </source>
</evidence>
<dbReference type="PANTHER" id="PTHR22298">
    <property type="entry name" value="ENDO-1,4-BETA-GLUCANASE"/>
    <property type="match status" value="1"/>
</dbReference>
<organism evidence="19 20">
    <name type="scientific">Senna tora</name>
    <dbReference type="NCBI Taxonomy" id="362788"/>
    <lineage>
        <taxon>Eukaryota</taxon>
        <taxon>Viridiplantae</taxon>
        <taxon>Streptophyta</taxon>
        <taxon>Embryophyta</taxon>
        <taxon>Tracheophyta</taxon>
        <taxon>Spermatophyta</taxon>
        <taxon>Magnoliopsida</taxon>
        <taxon>eudicotyledons</taxon>
        <taxon>Gunneridae</taxon>
        <taxon>Pentapetalae</taxon>
        <taxon>rosids</taxon>
        <taxon>fabids</taxon>
        <taxon>Fabales</taxon>
        <taxon>Fabaceae</taxon>
        <taxon>Caesalpinioideae</taxon>
        <taxon>Cassia clade</taxon>
        <taxon>Senna</taxon>
    </lineage>
</organism>
<accession>A0A834TW52</accession>
<gene>
    <name evidence="19" type="ORF">G2W53_018589</name>
</gene>
<evidence type="ECO:0000256" key="13">
    <source>
        <dbReference type="ARBA" id="ARBA00023295"/>
    </source>
</evidence>
<comment type="similarity">
    <text evidence="3 15 16">Belongs to the glycosyl hydrolase 9 (cellulase E) family.</text>
</comment>
<dbReference type="InterPro" id="IPR039744">
    <property type="entry name" value="RIbosomal_uS14_euk_arc"/>
</dbReference>
<dbReference type="GO" id="GO:0015935">
    <property type="term" value="C:small ribosomal subunit"/>
    <property type="evidence" value="ECO:0007669"/>
    <property type="project" value="InterPro"/>
</dbReference>
<dbReference type="Gene3D" id="1.50.10.10">
    <property type="match status" value="1"/>
</dbReference>
<feature type="domain" description="Carbohydrate binding" evidence="18">
    <location>
        <begin position="583"/>
        <end position="651"/>
    </location>
</feature>
<comment type="subcellular location">
    <subcellularLocation>
        <location evidence="2">Secreted</location>
    </subcellularLocation>
</comment>
<evidence type="ECO:0000256" key="6">
    <source>
        <dbReference type="ARBA" id="ARBA00022729"/>
    </source>
</evidence>
<dbReference type="GO" id="GO:0005576">
    <property type="term" value="C:extracellular region"/>
    <property type="evidence" value="ECO:0007669"/>
    <property type="project" value="UniProtKB-SubCell"/>
</dbReference>
<keyword evidence="20" id="KW-1185">Reference proteome</keyword>
<evidence type="ECO:0000256" key="2">
    <source>
        <dbReference type="ARBA" id="ARBA00004613"/>
    </source>
</evidence>
<dbReference type="InterPro" id="IPR019028">
    <property type="entry name" value="CBM_49"/>
</dbReference>
<evidence type="ECO:0000313" key="19">
    <source>
        <dbReference type="EMBL" id="KAF7827425.1"/>
    </source>
</evidence>
<dbReference type="GO" id="GO:0008810">
    <property type="term" value="F:cellulase activity"/>
    <property type="evidence" value="ECO:0007669"/>
    <property type="project" value="UniProtKB-EC"/>
</dbReference>
<dbReference type="GO" id="GO:0030246">
    <property type="term" value="F:carbohydrate binding"/>
    <property type="evidence" value="ECO:0007669"/>
    <property type="project" value="InterPro"/>
</dbReference>
<dbReference type="AlphaFoldDB" id="A0A834TW52"/>
<dbReference type="Gene3D" id="4.10.830.10">
    <property type="entry name" value="30s Ribosomal Protein S14, Chain N"/>
    <property type="match status" value="1"/>
</dbReference>
<reference evidence="19" key="1">
    <citation type="submission" date="2020-09" db="EMBL/GenBank/DDBJ databases">
        <title>Genome-Enabled Discovery of Anthraquinone Biosynthesis in Senna tora.</title>
        <authorList>
            <person name="Kang S.-H."/>
            <person name="Pandey R.P."/>
            <person name="Lee C.-M."/>
            <person name="Sim J.-S."/>
            <person name="Jeong J.-T."/>
            <person name="Choi B.-S."/>
            <person name="Jung M."/>
            <person name="Ginzburg D."/>
            <person name="Zhao K."/>
            <person name="Won S.Y."/>
            <person name="Oh T.-J."/>
            <person name="Yu Y."/>
            <person name="Kim N.-H."/>
            <person name="Lee O.R."/>
            <person name="Lee T.-H."/>
            <person name="Bashyal P."/>
            <person name="Kim T.-S."/>
            <person name="Lee W.-H."/>
            <person name="Kawkins C."/>
            <person name="Kim C.-K."/>
            <person name="Kim J.S."/>
            <person name="Ahn B.O."/>
            <person name="Rhee S.Y."/>
            <person name="Sohng J.K."/>
        </authorList>
    </citation>
    <scope>NUCLEOTIDE SEQUENCE</scope>
    <source>
        <tissue evidence="19">Leaf</tissue>
    </source>
</reference>
<keyword evidence="6" id="KW-0732">Signal</keyword>
<dbReference type="InterPro" id="IPR012341">
    <property type="entry name" value="6hp_glycosidase-like_sf"/>
</dbReference>
<evidence type="ECO:0000256" key="9">
    <source>
        <dbReference type="ARBA" id="ARBA00023001"/>
    </source>
</evidence>
<dbReference type="OrthoDB" id="10257085at2759"/>
<dbReference type="GO" id="GO:0008270">
    <property type="term" value="F:zinc ion binding"/>
    <property type="evidence" value="ECO:0007669"/>
    <property type="project" value="InterPro"/>
</dbReference>
<evidence type="ECO:0000256" key="10">
    <source>
        <dbReference type="ARBA" id="ARBA00023180"/>
    </source>
</evidence>
<dbReference type="InterPro" id="IPR018221">
    <property type="entry name" value="Glyco_hydro_9_His_AS"/>
</dbReference>
<evidence type="ECO:0000256" key="14">
    <source>
        <dbReference type="ARBA" id="ARBA00023326"/>
    </source>
</evidence>
<dbReference type="SUPFAM" id="SSF48208">
    <property type="entry name" value="Six-hairpin glycosidases"/>
    <property type="match status" value="1"/>
</dbReference>
<evidence type="ECO:0000256" key="5">
    <source>
        <dbReference type="ARBA" id="ARBA00022525"/>
    </source>
</evidence>
<evidence type="ECO:0000313" key="20">
    <source>
        <dbReference type="Proteomes" id="UP000634136"/>
    </source>
</evidence>
<comment type="catalytic activity">
    <reaction evidence="1 16">
        <text>Endohydrolysis of (1-&gt;4)-beta-D-glucosidic linkages in cellulose, lichenin and cereal beta-D-glucans.</text>
        <dbReference type="EC" id="3.2.1.4"/>
    </reaction>
</comment>
<dbReference type="HAMAP" id="MF_01364_A">
    <property type="entry name" value="Ribosomal_uS14_2_A"/>
    <property type="match status" value="1"/>
</dbReference>
<evidence type="ECO:0000259" key="18">
    <source>
        <dbReference type="SMART" id="SM01063"/>
    </source>
</evidence>
<keyword evidence="7 15" id="KW-0378">Hydrolase</keyword>
<keyword evidence="17" id="KW-0812">Transmembrane</keyword>
<dbReference type="InterPro" id="IPR023676">
    <property type="entry name" value="Ribosomal_uS14_arc"/>
</dbReference>
<dbReference type="Pfam" id="PF00253">
    <property type="entry name" value="Ribosomal_S14"/>
    <property type="match status" value="1"/>
</dbReference>
<keyword evidence="9 16" id="KW-0136">Cellulose degradation</keyword>
<keyword evidence="5" id="KW-0964">Secreted</keyword>
<comment type="similarity">
    <text evidence="4">Belongs to the universal ribosomal protein uS14 family.</text>
</comment>
<dbReference type="InterPro" id="IPR001701">
    <property type="entry name" value="Glyco_hydro_9"/>
</dbReference>
<dbReference type="InterPro" id="IPR001209">
    <property type="entry name" value="Ribosomal_uS14"/>
</dbReference>
<keyword evidence="17" id="KW-0472">Membrane</keyword>
<evidence type="ECO:0000256" key="4">
    <source>
        <dbReference type="ARBA" id="ARBA00009083"/>
    </source>
</evidence>
<evidence type="ECO:0000256" key="8">
    <source>
        <dbReference type="ARBA" id="ARBA00022980"/>
    </source>
</evidence>
<dbReference type="PROSITE" id="PS00592">
    <property type="entry name" value="GH9_2"/>
    <property type="match status" value="1"/>
</dbReference>
<keyword evidence="17" id="KW-1133">Transmembrane helix</keyword>
<keyword evidence="10" id="KW-0325">Glycoprotein</keyword>
<dbReference type="FunFam" id="4.10.830.10:FF:000002">
    <property type="entry name" value="40S ribosomal protein S29"/>
    <property type="match status" value="1"/>
</dbReference>
<evidence type="ECO:0000256" key="11">
    <source>
        <dbReference type="ARBA" id="ARBA00023274"/>
    </source>
</evidence>
<dbReference type="GO" id="GO:0003735">
    <property type="term" value="F:structural constituent of ribosome"/>
    <property type="evidence" value="ECO:0007669"/>
    <property type="project" value="InterPro"/>
</dbReference>
<dbReference type="Pfam" id="PF09478">
    <property type="entry name" value="CBM49"/>
    <property type="match status" value="1"/>
</dbReference>
<evidence type="ECO:0000256" key="3">
    <source>
        <dbReference type="ARBA" id="ARBA00007072"/>
    </source>
</evidence>
<evidence type="ECO:0000256" key="7">
    <source>
        <dbReference type="ARBA" id="ARBA00022801"/>
    </source>
</evidence>
<feature type="transmembrane region" description="Helical" evidence="17">
    <location>
        <begin position="63"/>
        <end position="83"/>
    </location>
</feature>
<protein>
    <recommendedName>
        <fullName evidence="16">Endoglucanase</fullName>
        <ecNumber evidence="16">3.2.1.4</ecNumber>
    </recommendedName>
</protein>
<dbReference type="InterPro" id="IPR043140">
    <property type="entry name" value="Ribosomal_uS14_sf"/>
</dbReference>
<dbReference type="GO" id="GO:0006412">
    <property type="term" value="P:translation"/>
    <property type="evidence" value="ECO:0007669"/>
    <property type="project" value="InterPro"/>
</dbReference>
<keyword evidence="12 15" id="KW-0119">Carbohydrate metabolism</keyword>
<feature type="active site" evidence="15">
    <location>
        <position position="481"/>
    </location>
</feature>
<evidence type="ECO:0000256" key="12">
    <source>
        <dbReference type="ARBA" id="ARBA00023277"/>
    </source>
</evidence>
<dbReference type="GO" id="GO:0003723">
    <property type="term" value="F:RNA binding"/>
    <property type="evidence" value="ECO:0007669"/>
    <property type="project" value="InterPro"/>
</dbReference>
<dbReference type="Proteomes" id="UP000634136">
    <property type="component" value="Unassembled WGS sequence"/>
</dbReference>
<dbReference type="Pfam" id="PF00759">
    <property type="entry name" value="Glyco_hydro_9"/>
    <property type="match status" value="1"/>
</dbReference>
<dbReference type="NCBIfam" id="NF004424">
    <property type="entry name" value="PRK05766.1"/>
    <property type="match status" value="1"/>
</dbReference>
<sequence length="701" mass="77885">MGHSNVWNSHPKNYGPGSRACRVCGNPHGLIRKYGLMCCRQCFRSNAKEIGFIKKHQVMTSTIMNNVSVFKLLMIIITIIAFVHQFGVVSGGGFNYGEAVEKNLMFFEAQRSGKLPLQQRVKWRGDSGLKDGLQQGVDLVGGYYDAGDNVKFGLPMAFSVTMLAWGAIDFRKEITDLNQMGHTLWAIRWGTDYFIKAHTQPNVLWGQVGDGASDHYCWERPEDMSTSRSAYKIDEQHPGSDLAAETAAALAAAAIAFKPYNSSYSTLLLVHARQLFTFADRFRGLYDDSIKFAQQFYTSSGYSDELLWASAWLHRATGDEYYLKYVVDNAVYMGGTGWAVKEFSWDNKYAGVQILLSKVLLEGQAGSYASILKQYQAKADYFACACLQKNGGYNVHKTPGGLLYVREWNNMQYVSSAAFLLAVYSNYLSLAKAHIDCPDGQIQPQDLLTFVKTQVDYILGKNPKNISYLVGYGPNYPSHVHHRGASIASIFALHSEVGCVQGFETWYRRTEPNPNVICGGLVGGPGGTDDFVDDRSNYEQTEPTLSGSAPLVAVFAKLHTLYGNTGTNPQKPTPPTTSAGAPLEFLHSITSSWNAGATTYYRHKVIIKNTSQKPISELKLAIDNLSGPIWGLSPTKDKNVYELPQWLQQATKKEEETDPDKEPEPITFNFTDFAEIDPNHNDPMVITAAIDGYEVKRILVD</sequence>
<dbReference type="InterPro" id="IPR008928">
    <property type="entry name" value="6-hairpin_glycosidase_sf"/>
</dbReference>
<evidence type="ECO:0000256" key="16">
    <source>
        <dbReference type="RuleBase" id="RU361166"/>
    </source>
</evidence>
<proteinExistence type="inferred from homology"/>
<comment type="caution">
    <text evidence="19">The sequence shown here is derived from an EMBL/GenBank/DDBJ whole genome shotgun (WGS) entry which is preliminary data.</text>
</comment>
<evidence type="ECO:0000256" key="1">
    <source>
        <dbReference type="ARBA" id="ARBA00000966"/>
    </source>
</evidence>
<keyword evidence="13 15" id="KW-0326">Glycosidase</keyword>
<keyword evidence="14 15" id="KW-0624">Polysaccharide degradation</keyword>
<evidence type="ECO:0000256" key="17">
    <source>
        <dbReference type="SAM" id="Phobius"/>
    </source>
</evidence>
<dbReference type="EC" id="3.2.1.4" evidence="16"/>
<keyword evidence="11" id="KW-0687">Ribonucleoprotein</keyword>
<dbReference type="EMBL" id="JAAIUW010000006">
    <property type="protein sequence ID" value="KAF7827425.1"/>
    <property type="molecule type" value="Genomic_DNA"/>
</dbReference>
<dbReference type="SMART" id="SM01063">
    <property type="entry name" value="CBM49"/>
    <property type="match status" value="1"/>
</dbReference>
<dbReference type="GO" id="GO:0030245">
    <property type="term" value="P:cellulose catabolic process"/>
    <property type="evidence" value="ECO:0007669"/>
    <property type="project" value="UniProtKB-KW"/>
</dbReference>
<keyword evidence="8" id="KW-0689">Ribosomal protein</keyword>
<name>A0A834TW52_9FABA</name>